<reference evidence="1 2" key="1">
    <citation type="journal article" date="2018" name="Sci. Rep.">
        <title>Genomic signatures of local adaptation to the degree of environmental predictability in rotifers.</title>
        <authorList>
            <person name="Franch-Gras L."/>
            <person name="Hahn C."/>
            <person name="Garcia-Roger E.M."/>
            <person name="Carmona M.J."/>
            <person name="Serra M."/>
            <person name="Gomez A."/>
        </authorList>
    </citation>
    <scope>NUCLEOTIDE SEQUENCE [LARGE SCALE GENOMIC DNA]</scope>
    <source>
        <strain evidence="1">HYR1</strain>
    </source>
</reference>
<dbReference type="Proteomes" id="UP000276133">
    <property type="component" value="Unassembled WGS sequence"/>
</dbReference>
<evidence type="ECO:0000313" key="1">
    <source>
        <dbReference type="EMBL" id="RMZ96599.1"/>
    </source>
</evidence>
<dbReference type="EMBL" id="REGN01012034">
    <property type="protein sequence ID" value="RMZ96599.1"/>
    <property type="molecule type" value="Genomic_DNA"/>
</dbReference>
<comment type="caution">
    <text evidence="1">The sequence shown here is derived from an EMBL/GenBank/DDBJ whole genome shotgun (WGS) entry which is preliminary data.</text>
</comment>
<dbReference type="AlphaFoldDB" id="A0A3M7PC98"/>
<evidence type="ECO:0000313" key="2">
    <source>
        <dbReference type="Proteomes" id="UP000276133"/>
    </source>
</evidence>
<organism evidence="1 2">
    <name type="scientific">Brachionus plicatilis</name>
    <name type="common">Marine rotifer</name>
    <name type="synonym">Brachionus muelleri</name>
    <dbReference type="NCBI Taxonomy" id="10195"/>
    <lineage>
        <taxon>Eukaryota</taxon>
        <taxon>Metazoa</taxon>
        <taxon>Spiralia</taxon>
        <taxon>Gnathifera</taxon>
        <taxon>Rotifera</taxon>
        <taxon>Eurotatoria</taxon>
        <taxon>Monogononta</taxon>
        <taxon>Pseudotrocha</taxon>
        <taxon>Ploima</taxon>
        <taxon>Brachionidae</taxon>
        <taxon>Brachionus</taxon>
    </lineage>
</organism>
<gene>
    <name evidence="1" type="ORF">BpHYR1_047151</name>
</gene>
<feature type="non-terminal residue" evidence="1">
    <location>
        <position position="1"/>
    </location>
</feature>
<name>A0A3M7PC98_BRAPC</name>
<proteinExistence type="predicted"/>
<keyword evidence="2" id="KW-1185">Reference proteome</keyword>
<accession>A0A3M7PC98</accession>
<protein>
    <submittedName>
        <fullName evidence="1">Uncharacterized protein</fullName>
    </submittedName>
</protein>
<sequence length="72" mass="8295">HSSCSNKNPKFEINSISTKPKAQFVWRIRFAIRLIHCSIKKKIKLSKLTRDKKSSKKAISNSILKIVLTSRL</sequence>